<gene>
    <name evidence="4" type="ORF">AAFF_G00226080</name>
</gene>
<dbReference type="InterPro" id="IPR048839">
    <property type="entry name" value="SPATA2_PUB-like"/>
</dbReference>
<feature type="domain" description="Spermatogenesis-associated protein 2 PUB-like" evidence="3">
    <location>
        <begin position="37"/>
        <end position="197"/>
    </location>
</feature>
<feature type="compositionally biased region" description="Basic and acidic residues" evidence="2">
    <location>
        <begin position="602"/>
        <end position="613"/>
    </location>
</feature>
<evidence type="ECO:0000259" key="3">
    <source>
        <dbReference type="Pfam" id="PF21388"/>
    </source>
</evidence>
<dbReference type="AlphaFoldDB" id="A0AAD7X2D2"/>
<feature type="region of interest" description="Disordered" evidence="2">
    <location>
        <begin position="316"/>
        <end position="490"/>
    </location>
</feature>
<dbReference type="PANTHER" id="PTHR15326:SF9">
    <property type="entry name" value="SPERMATOGENESIS-ASSOCIATED PROTEIN 2"/>
    <property type="match status" value="1"/>
</dbReference>
<feature type="compositionally biased region" description="Acidic residues" evidence="2">
    <location>
        <begin position="209"/>
        <end position="223"/>
    </location>
</feature>
<feature type="region of interest" description="Disordered" evidence="2">
    <location>
        <begin position="510"/>
        <end position="541"/>
    </location>
</feature>
<comment type="similarity">
    <text evidence="1">Belongs to the SPATA2 family.</text>
</comment>
<sequence>MKRVMGEDTQNAREDVFGEYLIYYEQVWPQGDLRLCQETQVTEKAKRVLLAEGSPDSRFTVFDFYRTVSECLKERRKDCRNVIKELIKATEFLEMLCINLFLFPWKKEIKTLKTFTGPFVYWIKPVLPQSTVKSILESIGYYPETDTEYRLDKSADSETVTRMGFELFLARQECEYLLEVMGQSRSWEHLEIFQQRASQAPHSLQEAGEGAEEEEEEEEEEDFARENTSLQVDAEEGMDSGHSLVDLGEECQTIAKATGGGDEDLEQTPRSLEFQPQAGTVEPGVSPMCHIMTDDNSLLEMQRSYPDLAFRKRLIFREPPGRPTGQGKQAGGRRTPDGGTVAVSDLSGPQSIAGLPESRPANDDAASPKLKGPAKSTKRLTDIRAQDKDPAPADLHPAPALSQGAGSSGAQVGSENQASAGAENQASAGAENQADVGAENQASAGAENQASAGAENQASAGAENQADVGPENQAGVGPGNQATRDDSMVADLTEKMGQMTVKDFRADENLKYPVEETAPPDGRRCHNDGKPAPINTPRDKAQPIVCNPSPVNLCSIAGCRSCDQSDTPQGNVPGCDTIKEPPHSYYIPPSTDPPCPLSPGPEAHEGHSQQQEDKLLQTYVVVEHNGKEP</sequence>
<dbReference type="Pfam" id="PF21388">
    <property type="entry name" value="SPATA2_PUB-like"/>
    <property type="match status" value="1"/>
</dbReference>
<reference evidence="4" key="1">
    <citation type="journal article" date="2023" name="Science">
        <title>Genome structures resolve the early diversification of teleost fishes.</title>
        <authorList>
            <person name="Parey E."/>
            <person name="Louis A."/>
            <person name="Montfort J."/>
            <person name="Bouchez O."/>
            <person name="Roques C."/>
            <person name="Iampietro C."/>
            <person name="Lluch J."/>
            <person name="Castinel A."/>
            <person name="Donnadieu C."/>
            <person name="Desvignes T."/>
            <person name="Floi Bucao C."/>
            <person name="Jouanno E."/>
            <person name="Wen M."/>
            <person name="Mejri S."/>
            <person name="Dirks R."/>
            <person name="Jansen H."/>
            <person name="Henkel C."/>
            <person name="Chen W.J."/>
            <person name="Zahm M."/>
            <person name="Cabau C."/>
            <person name="Klopp C."/>
            <person name="Thompson A.W."/>
            <person name="Robinson-Rechavi M."/>
            <person name="Braasch I."/>
            <person name="Lecointre G."/>
            <person name="Bobe J."/>
            <person name="Postlethwait J.H."/>
            <person name="Berthelot C."/>
            <person name="Roest Crollius H."/>
            <person name="Guiguen Y."/>
        </authorList>
    </citation>
    <scope>NUCLEOTIDE SEQUENCE</scope>
    <source>
        <strain evidence="4">NC1722</strain>
    </source>
</reference>
<dbReference type="Proteomes" id="UP001221898">
    <property type="component" value="Unassembled WGS sequence"/>
</dbReference>
<dbReference type="PANTHER" id="PTHR15326">
    <property type="entry name" value="SPERMATOGENESIS-ASSOCIATED PROTEIN 2/TAMOZHENNIC"/>
    <property type="match status" value="1"/>
</dbReference>
<feature type="compositionally biased region" description="Polar residues" evidence="2">
    <location>
        <begin position="415"/>
        <end position="427"/>
    </location>
</feature>
<dbReference type="GO" id="GO:0005737">
    <property type="term" value="C:cytoplasm"/>
    <property type="evidence" value="ECO:0007669"/>
    <property type="project" value="TreeGrafter"/>
</dbReference>
<organism evidence="4 5">
    <name type="scientific">Aldrovandia affinis</name>
    <dbReference type="NCBI Taxonomy" id="143900"/>
    <lineage>
        <taxon>Eukaryota</taxon>
        <taxon>Metazoa</taxon>
        <taxon>Chordata</taxon>
        <taxon>Craniata</taxon>
        <taxon>Vertebrata</taxon>
        <taxon>Euteleostomi</taxon>
        <taxon>Actinopterygii</taxon>
        <taxon>Neopterygii</taxon>
        <taxon>Teleostei</taxon>
        <taxon>Notacanthiformes</taxon>
        <taxon>Halosauridae</taxon>
        <taxon>Aldrovandia</taxon>
    </lineage>
</organism>
<dbReference type="Gene3D" id="1.20.58.2190">
    <property type="match status" value="1"/>
</dbReference>
<feature type="compositionally biased region" description="Pro residues" evidence="2">
    <location>
        <begin position="590"/>
        <end position="599"/>
    </location>
</feature>
<accession>A0AAD7X2D2</accession>
<evidence type="ECO:0000256" key="1">
    <source>
        <dbReference type="ARBA" id="ARBA00038142"/>
    </source>
</evidence>
<feature type="compositionally biased region" description="Basic and acidic residues" evidence="2">
    <location>
        <begin position="379"/>
        <end position="391"/>
    </location>
</feature>
<evidence type="ECO:0000313" key="4">
    <source>
        <dbReference type="EMBL" id="KAJ8417765.1"/>
    </source>
</evidence>
<dbReference type="EMBL" id="JAINUG010000003">
    <property type="protein sequence ID" value="KAJ8417765.1"/>
    <property type="molecule type" value="Genomic_DNA"/>
</dbReference>
<feature type="region of interest" description="Disordered" evidence="2">
    <location>
        <begin position="565"/>
        <end position="613"/>
    </location>
</feature>
<comment type="caution">
    <text evidence="4">The sequence shown here is derived from an EMBL/GenBank/DDBJ whole genome shotgun (WGS) entry which is preliminary data.</text>
</comment>
<evidence type="ECO:0000313" key="5">
    <source>
        <dbReference type="Proteomes" id="UP001221898"/>
    </source>
</evidence>
<feature type="region of interest" description="Disordered" evidence="2">
    <location>
        <begin position="198"/>
        <end position="226"/>
    </location>
</feature>
<keyword evidence="5" id="KW-1185">Reference proteome</keyword>
<name>A0AAD7X2D2_9TELE</name>
<feature type="compositionally biased region" description="Polar residues" evidence="2">
    <location>
        <begin position="440"/>
        <end position="459"/>
    </location>
</feature>
<feature type="compositionally biased region" description="Low complexity" evidence="2">
    <location>
        <begin position="392"/>
        <end position="414"/>
    </location>
</feature>
<proteinExistence type="inferred from homology"/>
<protein>
    <recommendedName>
        <fullName evidence="3">Spermatogenesis-associated protein 2 PUB-like domain-containing protein</fullName>
    </recommendedName>
</protein>
<evidence type="ECO:0000256" key="2">
    <source>
        <dbReference type="SAM" id="MobiDB-lite"/>
    </source>
</evidence>